<dbReference type="AlphaFoldDB" id="A0A8C4Q810"/>
<protein>
    <recommendedName>
        <fullName evidence="2">Piezo TM25-28 domain-containing protein</fullName>
    </recommendedName>
</protein>
<dbReference type="PANTHER" id="PTHR47049:SF2">
    <property type="entry name" value="PIEZO-TYPE MECHANOSENSITIVE ION CHANNEL HOMOLOG"/>
    <property type="match status" value="1"/>
</dbReference>
<dbReference type="GO" id="GO:0016020">
    <property type="term" value="C:membrane"/>
    <property type="evidence" value="ECO:0007669"/>
    <property type="project" value="InterPro"/>
</dbReference>
<dbReference type="Pfam" id="PF15917">
    <property type="entry name" value="Piezo_TM25-28"/>
    <property type="match status" value="1"/>
</dbReference>
<evidence type="ECO:0000256" key="1">
    <source>
        <dbReference type="SAM" id="Phobius"/>
    </source>
</evidence>
<dbReference type="InterPro" id="IPR031805">
    <property type="entry name" value="Piezo_TM25-28"/>
</dbReference>
<feature type="transmembrane region" description="Helical" evidence="1">
    <location>
        <begin position="97"/>
        <end position="119"/>
    </location>
</feature>
<name>A0A8C4Q810_EPTBU</name>
<keyword evidence="1" id="KW-0472">Membrane</keyword>
<sequence length="381" mass="43748">MQSKWVMVVNLWTFLPAQLLHHDYKLCLLLTQLSSLAPIYLQNHLLVLAVLLLEVMVTRRQTLCLSKLHEPPPAPGTLFQNIKQSSLDSGLLHCIKYFVNFIFYKFGLEVCFMLVVNVIGQRMDCVAVIHSLCLLVAVLCRRRRAIAALWPKYCRILAVLLLIQYFFCVGAPPTLCKGETRGLFLWNTSRWMSMYDFLLLLCSVLQQKVFKDEQQSEMQARAGSNDEQLTSDLFVFVPLPSYRSYLDMIKVGVFAHLFWLSLIVIFITGTTRVSATCILYFVACFYFLLFGGHLLLKPLHQLLRLWDYLITYTVLVITVRNILSVGACVYLKELGQRHCWFIQLFSLNCSVPGYSETFSQHPLLPVLILLCHNVSKLPHGI</sequence>
<dbReference type="GeneTree" id="ENSGT00940000164142"/>
<organism evidence="3 4">
    <name type="scientific">Eptatretus burgeri</name>
    <name type="common">Inshore hagfish</name>
    <dbReference type="NCBI Taxonomy" id="7764"/>
    <lineage>
        <taxon>Eukaryota</taxon>
        <taxon>Metazoa</taxon>
        <taxon>Chordata</taxon>
        <taxon>Craniata</taxon>
        <taxon>Vertebrata</taxon>
        <taxon>Cyclostomata</taxon>
        <taxon>Myxini</taxon>
        <taxon>Myxiniformes</taxon>
        <taxon>Myxinidae</taxon>
        <taxon>Eptatretinae</taxon>
        <taxon>Eptatretus</taxon>
    </lineage>
</organism>
<keyword evidence="1" id="KW-1133">Transmembrane helix</keyword>
<feature type="transmembrane region" description="Helical" evidence="1">
    <location>
        <begin position="273"/>
        <end position="296"/>
    </location>
</feature>
<dbReference type="Proteomes" id="UP000694388">
    <property type="component" value="Unplaced"/>
</dbReference>
<evidence type="ECO:0000313" key="4">
    <source>
        <dbReference type="Proteomes" id="UP000694388"/>
    </source>
</evidence>
<reference evidence="3" key="1">
    <citation type="submission" date="2025-08" db="UniProtKB">
        <authorList>
            <consortium name="Ensembl"/>
        </authorList>
    </citation>
    <scope>IDENTIFICATION</scope>
</reference>
<evidence type="ECO:0000259" key="2">
    <source>
        <dbReference type="Pfam" id="PF15917"/>
    </source>
</evidence>
<feature type="transmembrane region" description="Helical" evidence="1">
    <location>
        <begin position="308"/>
        <end position="332"/>
    </location>
</feature>
<dbReference type="PANTHER" id="PTHR47049">
    <property type="entry name" value="PIEZO-TYPE MECHANOSENSITIVE ION CHANNEL HOMOLOG"/>
    <property type="match status" value="1"/>
</dbReference>
<dbReference type="OMA" id="TTHISIF"/>
<reference evidence="3" key="2">
    <citation type="submission" date="2025-09" db="UniProtKB">
        <authorList>
            <consortium name="Ensembl"/>
        </authorList>
    </citation>
    <scope>IDENTIFICATION</scope>
</reference>
<dbReference type="InterPro" id="IPR027272">
    <property type="entry name" value="Piezo"/>
</dbReference>
<feature type="transmembrane region" description="Helical" evidence="1">
    <location>
        <begin position="248"/>
        <end position="267"/>
    </location>
</feature>
<evidence type="ECO:0000313" key="3">
    <source>
        <dbReference type="Ensembl" id="ENSEBUP00000011437.1"/>
    </source>
</evidence>
<dbReference type="GO" id="GO:0008381">
    <property type="term" value="F:mechanosensitive monoatomic ion channel activity"/>
    <property type="evidence" value="ECO:0007669"/>
    <property type="project" value="InterPro"/>
</dbReference>
<proteinExistence type="predicted"/>
<dbReference type="Ensembl" id="ENSEBUT00000012006.1">
    <property type="protein sequence ID" value="ENSEBUP00000011437.1"/>
    <property type="gene ID" value="ENSEBUG00000007332.1"/>
</dbReference>
<keyword evidence="4" id="KW-1185">Reference proteome</keyword>
<feature type="domain" description="Piezo TM25-28" evidence="2">
    <location>
        <begin position="243"/>
        <end position="358"/>
    </location>
</feature>
<feature type="transmembrane region" description="Helical" evidence="1">
    <location>
        <begin position="125"/>
        <end position="141"/>
    </location>
</feature>
<accession>A0A8C4Q810</accession>
<feature type="transmembrane region" description="Helical" evidence="1">
    <location>
        <begin position="153"/>
        <end position="172"/>
    </location>
</feature>
<keyword evidence="1" id="KW-0812">Transmembrane</keyword>